<keyword evidence="3" id="KW-1185">Reference proteome</keyword>
<sequence length="131" mass="13960">MPMADLIVPLSRVAHARTGDKGDRTNISVIAWNHALYPLLVEQLTTAAVQALFAHRRPSATRRYLLPKLGALNFVMDSTLDGGVNGALNLDAHGKALSYWMLTAEIAVPPHLAQYLAGPAAPPCDAAAARP</sequence>
<name>A0A261QU59_9BORD</name>
<accession>A0A261QU59</accession>
<dbReference type="PANTHER" id="PTHR47708">
    <property type="match status" value="1"/>
</dbReference>
<dbReference type="AlphaFoldDB" id="A0A261QU59"/>
<gene>
    <name evidence="2" type="ORF">CAL19_16695</name>
</gene>
<dbReference type="PANTHER" id="PTHR47708:SF2">
    <property type="entry name" value="SI:CH73-132F6.5"/>
    <property type="match status" value="1"/>
</dbReference>
<proteinExistence type="predicted"/>
<evidence type="ECO:0000313" key="2">
    <source>
        <dbReference type="EMBL" id="OZI16329.1"/>
    </source>
</evidence>
<dbReference type="Pfam" id="PF23544">
    <property type="entry name" value="AtuA_ferredoxin"/>
    <property type="match status" value="1"/>
</dbReference>
<comment type="caution">
    <text evidence="2">The sequence shown here is derived from an EMBL/GenBank/DDBJ whole genome shotgun (WGS) entry which is preliminary data.</text>
</comment>
<organism evidence="2 3">
    <name type="scientific">Bordetella genomosp. 7</name>
    <dbReference type="NCBI Taxonomy" id="1416805"/>
    <lineage>
        <taxon>Bacteria</taxon>
        <taxon>Pseudomonadati</taxon>
        <taxon>Pseudomonadota</taxon>
        <taxon>Betaproteobacteria</taxon>
        <taxon>Burkholderiales</taxon>
        <taxon>Alcaligenaceae</taxon>
        <taxon>Bordetella</taxon>
    </lineage>
</organism>
<dbReference type="Proteomes" id="UP000216947">
    <property type="component" value="Unassembled WGS sequence"/>
</dbReference>
<reference evidence="3" key="1">
    <citation type="submission" date="2017-05" db="EMBL/GenBank/DDBJ databases">
        <title>Complete and WGS of Bordetella genogroups.</title>
        <authorList>
            <person name="Spilker T."/>
            <person name="Lipuma J."/>
        </authorList>
    </citation>
    <scope>NUCLEOTIDE SEQUENCE [LARGE SCALE GENOMIC DNA]</scope>
    <source>
        <strain evidence="3">AU18089</strain>
    </source>
</reference>
<evidence type="ECO:0000313" key="3">
    <source>
        <dbReference type="Proteomes" id="UP000216947"/>
    </source>
</evidence>
<evidence type="ECO:0000259" key="1">
    <source>
        <dbReference type="Pfam" id="PF23544"/>
    </source>
</evidence>
<dbReference type="InterPro" id="IPR056362">
    <property type="entry name" value="AtuA-like_ferredoxin_dom"/>
</dbReference>
<protein>
    <recommendedName>
        <fullName evidence="1">AtuA-like ferredoxin-fold domain-containing protein</fullName>
    </recommendedName>
</protein>
<feature type="domain" description="AtuA-like ferredoxin-fold" evidence="1">
    <location>
        <begin position="8"/>
        <end position="106"/>
    </location>
</feature>
<dbReference type="EMBL" id="NEVK01000008">
    <property type="protein sequence ID" value="OZI16329.1"/>
    <property type="molecule type" value="Genomic_DNA"/>
</dbReference>